<sequence length="684" mass="77550">MTKATSSKTETNVIIDPSDPFYLHSSNHPGISLVTKPLNGDNYATWSRSMSIALNAKSKTSFVDGSIDKPPSADEKHALWQRCNDMLLSWILNSIDPNLGDSVLYTESVAEVWADLKERFSQNNALRIFQIERDIASLHQGTMSVAAYYSKLKGLWDELSSYNDMLICTCGAIKGSEEREQQGKDLATKRTIGLGRQHDGLYYFSPNITPSPNLLTPQVNHTSSQPDLWHKRLGHPSIHPMKHLADLAPEISFSSNKDEGILYEHSCVSTPQQNSVVERKHRHILNVARALRFQSHLPLTFWGESVLTAVYLINRILAPLLSRKTPFEILHKKPPTYDHLRVFGCLCFATNVEPQHKFDHRARKCIFVEYPSGQKAYKVYDLETKKNHDAQLIPIVPQEDNTSNESQPATLLSPSSMSSSMLQSRQSAHYPLVNFVSYNNISSSHHSFVASISSSVDPNTFAYAEHDLKWREAMNLEIEALEANGTWTLTTLPKGKKPIGYKWVYKIKYRSDGTIERYKARLVAKGYTQIEGMDYQETFSPVAKLITGENLVCRLNKSLYGLMQASRNWYSKFSCAIRKAGFNQSMADYSLFTRVHGDSFTAVLIYVDDMIITGNDPAAITTLKKFLDEHFRIKDLGKLKYFLGIEVARSKKGICISQRKYVLDILDDMGLLEQHQLLFLWNKT</sequence>
<proteinExistence type="predicted"/>
<organism evidence="7 8">
    <name type="scientific">Citrus x changshan-huyou</name>
    <dbReference type="NCBI Taxonomy" id="2935761"/>
    <lineage>
        <taxon>Eukaryota</taxon>
        <taxon>Viridiplantae</taxon>
        <taxon>Streptophyta</taxon>
        <taxon>Embryophyta</taxon>
        <taxon>Tracheophyta</taxon>
        <taxon>Spermatophyta</taxon>
        <taxon>Magnoliopsida</taxon>
        <taxon>eudicotyledons</taxon>
        <taxon>Gunneridae</taxon>
        <taxon>Pentapetalae</taxon>
        <taxon>rosids</taxon>
        <taxon>malvids</taxon>
        <taxon>Sapindales</taxon>
        <taxon>Rutaceae</taxon>
        <taxon>Aurantioideae</taxon>
        <taxon>Citrus</taxon>
    </lineage>
</organism>
<dbReference type="AlphaFoldDB" id="A0AAP0MI10"/>
<feature type="compositionally biased region" description="Polar residues" evidence="1">
    <location>
        <begin position="399"/>
        <end position="410"/>
    </location>
</feature>
<feature type="domain" description="GAG-pre-integrase" evidence="4">
    <location>
        <begin position="200"/>
        <end position="257"/>
    </location>
</feature>
<dbReference type="InterPro" id="IPR029472">
    <property type="entry name" value="Copia-like_N"/>
</dbReference>
<dbReference type="SUPFAM" id="SSF56672">
    <property type="entry name" value="DNA/RNA polymerases"/>
    <property type="match status" value="1"/>
</dbReference>
<evidence type="ECO:0000313" key="7">
    <source>
        <dbReference type="EMBL" id="KAK9213821.1"/>
    </source>
</evidence>
<feature type="domain" description="Reverse transcriptase Ty1/copia-type" evidence="3">
    <location>
        <begin position="549"/>
        <end position="674"/>
    </location>
</feature>
<gene>
    <name evidence="7" type="ORF">WN944_005806</name>
</gene>
<dbReference type="Gene3D" id="3.30.420.10">
    <property type="entry name" value="Ribonuclease H-like superfamily/Ribonuclease H"/>
    <property type="match status" value="1"/>
</dbReference>
<dbReference type="Pfam" id="PF13976">
    <property type="entry name" value="gag_pre-integrs"/>
    <property type="match status" value="1"/>
</dbReference>
<reference evidence="7 8" key="1">
    <citation type="submission" date="2024-05" db="EMBL/GenBank/DDBJ databases">
        <title>Haplotype-resolved chromosome-level genome assembly of Huyou (Citrus changshanensis).</title>
        <authorList>
            <person name="Miao C."/>
            <person name="Chen W."/>
            <person name="Wu Y."/>
            <person name="Wang L."/>
            <person name="Zhao S."/>
            <person name="Grierson D."/>
            <person name="Xu C."/>
            <person name="Chen K."/>
        </authorList>
    </citation>
    <scope>NUCLEOTIDE SEQUENCE [LARGE SCALE GENOMIC DNA]</scope>
    <source>
        <strain evidence="7">01-14</strain>
        <tissue evidence="7">Leaf</tissue>
    </source>
</reference>
<dbReference type="Proteomes" id="UP001428341">
    <property type="component" value="Unassembled WGS sequence"/>
</dbReference>
<comment type="caution">
    <text evidence="7">The sequence shown here is derived from an EMBL/GenBank/DDBJ whole genome shotgun (WGS) entry which is preliminary data.</text>
</comment>
<evidence type="ECO:0000259" key="4">
    <source>
        <dbReference type="Pfam" id="PF13976"/>
    </source>
</evidence>
<protein>
    <recommendedName>
        <fullName evidence="9">Retrovirus-related Pol polyprotein from transposon TNT 1-94</fullName>
    </recommendedName>
</protein>
<dbReference type="Pfam" id="PF07727">
    <property type="entry name" value="RVT_2"/>
    <property type="match status" value="2"/>
</dbReference>
<dbReference type="InterPro" id="IPR057670">
    <property type="entry name" value="SH3_retrovirus"/>
</dbReference>
<dbReference type="InterPro" id="IPR036397">
    <property type="entry name" value="RNaseH_sf"/>
</dbReference>
<evidence type="ECO:0000259" key="2">
    <source>
        <dbReference type="Pfam" id="PF03732"/>
    </source>
</evidence>
<dbReference type="Pfam" id="PF25597">
    <property type="entry name" value="SH3_retrovirus"/>
    <property type="match status" value="1"/>
</dbReference>
<feature type="region of interest" description="Disordered" evidence="1">
    <location>
        <begin position="397"/>
        <end position="416"/>
    </location>
</feature>
<feature type="domain" description="Retroviral polymerase SH3-like" evidence="6">
    <location>
        <begin position="345"/>
        <end position="386"/>
    </location>
</feature>
<evidence type="ECO:0000259" key="3">
    <source>
        <dbReference type="Pfam" id="PF07727"/>
    </source>
</evidence>
<dbReference type="Pfam" id="PF03732">
    <property type="entry name" value="Retrotrans_gag"/>
    <property type="match status" value="1"/>
</dbReference>
<feature type="domain" description="Retrotransposon Copia-like N-terminal" evidence="5">
    <location>
        <begin position="24"/>
        <end position="71"/>
    </location>
</feature>
<dbReference type="PANTHER" id="PTHR37610">
    <property type="entry name" value="CCHC-TYPE DOMAIN-CONTAINING PROTEIN"/>
    <property type="match status" value="1"/>
</dbReference>
<dbReference type="EMBL" id="JBCGBO010000003">
    <property type="protein sequence ID" value="KAK9213821.1"/>
    <property type="molecule type" value="Genomic_DNA"/>
</dbReference>
<dbReference type="InterPro" id="IPR043502">
    <property type="entry name" value="DNA/RNA_pol_sf"/>
</dbReference>
<dbReference type="InterPro" id="IPR012337">
    <property type="entry name" value="RNaseH-like_sf"/>
</dbReference>
<dbReference type="SUPFAM" id="SSF53098">
    <property type="entry name" value="Ribonuclease H-like"/>
    <property type="match status" value="1"/>
</dbReference>
<accession>A0AAP0MI10</accession>
<feature type="domain" description="Reverse transcriptase Ty1/copia-type" evidence="3">
    <location>
        <begin position="484"/>
        <end position="545"/>
    </location>
</feature>
<dbReference type="GO" id="GO:0003676">
    <property type="term" value="F:nucleic acid binding"/>
    <property type="evidence" value="ECO:0007669"/>
    <property type="project" value="InterPro"/>
</dbReference>
<dbReference type="InterPro" id="IPR025724">
    <property type="entry name" value="GAG-pre-integrase_dom"/>
</dbReference>
<dbReference type="InterPro" id="IPR005162">
    <property type="entry name" value="Retrotrans_gag_dom"/>
</dbReference>
<dbReference type="InterPro" id="IPR013103">
    <property type="entry name" value="RVT_2"/>
</dbReference>
<evidence type="ECO:0000256" key="1">
    <source>
        <dbReference type="SAM" id="MobiDB-lite"/>
    </source>
</evidence>
<evidence type="ECO:0000313" key="8">
    <source>
        <dbReference type="Proteomes" id="UP001428341"/>
    </source>
</evidence>
<dbReference type="PANTHER" id="PTHR37610:SF97">
    <property type="entry name" value="RETROTRANSPOSON GAG DOMAIN-CONTAINING PROTEIN"/>
    <property type="match status" value="1"/>
</dbReference>
<dbReference type="Pfam" id="PF14244">
    <property type="entry name" value="Retrotran_gag_3"/>
    <property type="match status" value="1"/>
</dbReference>
<evidence type="ECO:0000259" key="6">
    <source>
        <dbReference type="Pfam" id="PF25597"/>
    </source>
</evidence>
<evidence type="ECO:0000259" key="5">
    <source>
        <dbReference type="Pfam" id="PF14244"/>
    </source>
</evidence>
<name>A0AAP0MI10_9ROSI</name>
<keyword evidence="8" id="KW-1185">Reference proteome</keyword>
<feature type="domain" description="Retrotransposon gag" evidence="2">
    <location>
        <begin position="106"/>
        <end position="160"/>
    </location>
</feature>
<evidence type="ECO:0008006" key="9">
    <source>
        <dbReference type="Google" id="ProtNLM"/>
    </source>
</evidence>